<dbReference type="eggNOG" id="ENOG502QTCM">
    <property type="taxonomic scope" value="Eukaryota"/>
</dbReference>
<dbReference type="GO" id="GO:0071949">
    <property type="term" value="F:FAD binding"/>
    <property type="evidence" value="ECO:0007669"/>
    <property type="project" value="InterPro"/>
</dbReference>
<feature type="region of interest" description="Disordered" evidence="1">
    <location>
        <begin position="143"/>
        <end position="172"/>
    </location>
</feature>
<accession>D7LSD2</accession>
<dbReference type="SUPFAM" id="SSF56176">
    <property type="entry name" value="FAD-binding/transporter-associated domain-like"/>
    <property type="match status" value="1"/>
</dbReference>
<gene>
    <name evidence="3" type="ORF">ARALYDRAFT_907715</name>
</gene>
<reference evidence="4" key="1">
    <citation type="journal article" date="2011" name="Nat. Genet.">
        <title>The Arabidopsis lyrata genome sequence and the basis of rapid genome size change.</title>
        <authorList>
            <person name="Hu T.T."/>
            <person name="Pattyn P."/>
            <person name="Bakker E.G."/>
            <person name="Cao J."/>
            <person name="Cheng J.-F."/>
            <person name="Clark R.M."/>
            <person name="Fahlgren N."/>
            <person name="Fawcett J.A."/>
            <person name="Grimwood J."/>
            <person name="Gundlach H."/>
            <person name="Haberer G."/>
            <person name="Hollister J.D."/>
            <person name="Ossowski S."/>
            <person name="Ottilar R.P."/>
            <person name="Salamov A.A."/>
            <person name="Schneeberger K."/>
            <person name="Spannagl M."/>
            <person name="Wang X."/>
            <person name="Yang L."/>
            <person name="Nasrallah M.E."/>
            <person name="Bergelson J."/>
            <person name="Carrington J.C."/>
            <person name="Gaut B.S."/>
            <person name="Schmutz J."/>
            <person name="Mayer K.F.X."/>
            <person name="Van de Peer Y."/>
            <person name="Grigoriev I.V."/>
            <person name="Nordborg M."/>
            <person name="Weigel D."/>
            <person name="Guo Y.-L."/>
        </authorList>
    </citation>
    <scope>NUCLEOTIDE SEQUENCE [LARGE SCALE GENOMIC DNA]</scope>
    <source>
        <strain evidence="4">cv. MN47</strain>
    </source>
</reference>
<dbReference type="EMBL" id="GL348717">
    <property type="protein sequence ID" value="EFH52890.1"/>
    <property type="molecule type" value="Genomic_DNA"/>
</dbReference>
<evidence type="ECO:0000256" key="1">
    <source>
        <dbReference type="SAM" id="MobiDB-lite"/>
    </source>
</evidence>
<dbReference type="Gramene" id="scaffold_503419.1">
    <property type="protein sequence ID" value="scaffold_503419.1"/>
    <property type="gene ID" value="scaffold_503419.1"/>
</dbReference>
<keyword evidence="4" id="KW-1185">Reference proteome</keyword>
<protein>
    <recommendedName>
        <fullName evidence="2">FAD-binding PCMH-type domain-containing protein</fullName>
    </recommendedName>
</protein>
<dbReference type="HOGENOM" id="CLU_944422_0_0_1"/>
<dbReference type="STRING" id="81972.D7LSD2"/>
<organism evidence="4">
    <name type="scientific">Arabidopsis lyrata subsp. lyrata</name>
    <name type="common">Lyre-leaved rock-cress</name>
    <dbReference type="NCBI Taxonomy" id="81972"/>
    <lineage>
        <taxon>Eukaryota</taxon>
        <taxon>Viridiplantae</taxon>
        <taxon>Streptophyta</taxon>
        <taxon>Embryophyta</taxon>
        <taxon>Tracheophyta</taxon>
        <taxon>Spermatophyta</taxon>
        <taxon>Magnoliopsida</taxon>
        <taxon>eudicotyledons</taxon>
        <taxon>Gunneridae</taxon>
        <taxon>Pentapetalae</taxon>
        <taxon>rosids</taxon>
        <taxon>malvids</taxon>
        <taxon>Brassicales</taxon>
        <taxon>Brassicaceae</taxon>
        <taxon>Camelineae</taxon>
        <taxon>Arabidopsis</taxon>
    </lineage>
</organism>
<name>D7LSD2_ARALL</name>
<feature type="domain" description="FAD-binding PCMH-type" evidence="2">
    <location>
        <begin position="1"/>
        <end position="68"/>
    </location>
</feature>
<dbReference type="PANTHER" id="PTHR31105:SF58">
    <property type="entry name" value="G-LIKE PROTEIN, PUTATIVE (DUF3133)-RELATED"/>
    <property type="match status" value="1"/>
</dbReference>
<dbReference type="Gene3D" id="3.30.465.10">
    <property type="match status" value="1"/>
</dbReference>
<dbReference type="PANTHER" id="PTHR31105">
    <property type="entry name" value="EXTRA-LARGE G-PROTEIN-LIKE"/>
    <property type="match status" value="1"/>
</dbReference>
<dbReference type="InterPro" id="IPR040244">
    <property type="entry name" value="EDR4-like"/>
</dbReference>
<evidence type="ECO:0000313" key="3">
    <source>
        <dbReference type="EMBL" id="EFH52890.1"/>
    </source>
</evidence>
<dbReference type="GO" id="GO:1900150">
    <property type="term" value="P:regulation of defense response to fungus"/>
    <property type="evidence" value="ECO:0007669"/>
    <property type="project" value="InterPro"/>
</dbReference>
<sequence length="295" mass="32442">MNTTNKSLKELITLLNTILEVVLPNADVVKTASRARKSAAGYDLTRLMIGSEGTLGVITEITLRLQKIAQHSVVSDDYDLLGYVFHSLDDEPRDLPGLISDKSQDMQHVHSHFASLSKGELSSDSLTAKPLAQAQDSPLQDNFVDYSSINHDRSGAGSRSSRSEHDKVTLSKTTAMRQNSSIKEVSLASEMEVNFNDYSHRNSGVSKDQQQRAKKSGFASIVKKSFKDLTKSIQNDEGNKSKVSINGHPLTERLLRKAEKQAGVIQPGNYWYDYRAGFWGVMGGPGLGILPVNTF</sequence>
<dbReference type="InterPro" id="IPR036318">
    <property type="entry name" value="FAD-bd_PCMH-like_sf"/>
</dbReference>
<dbReference type="AlphaFoldDB" id="D7LSD2"/>
<dbReference type="Proteomes" id="UP000008694">
    <property type="component" value="Unassembled WGS sequence"/>
</dbReference>
<dbReference type="InterPro" id="IPR016169">
    <property type="entry name" value="FAD-bd_PCMH_sub2"/>
</dbReference>
<evidence type="ECO:0000313" key="4">
    <source>
        <dbReference type="Proteomes" id="UP000008694"/>
    </source>
</evidence>
<evidence type="ECO:0000259" key="2">
    <source>
        <dbReference type="PROSITE" id="PS51387"/>
    </source>
</evidence>
<dbReference type="PROSITE" id="PS51387">
    <property type="entry name" value="FAD_PCMH"/>
    <property type="match status" value="1"/>
</dbReference>
<dbReference type="InterPro" id="IPR016166">
    <property type="entry name" value="FAD-bd_PCMH"/>
</dbReference>
<proteinExistence type="predicted"/>